<protein>
    <submittedName>
        <fullName evidence="2">Uncharacterized protein</fullName>
    </submittedName>
</protein>
<dbReference type="Proteomes" id="UP001174909">
    <property type="component" value="Unassembled WGS sequence"/>
</dbReference>
<feature type="chain" id="PRO_5041380304" evidence="1">
    <location>
        <begin position="21"/>
        <end position="178"/>
    </location>
</feature>
<accession>A0AA35TR30</accession>
<gene>
    <name evidence="2" type="ORF">GBAR_LOCUS28567</name>
</gene>
<feature type="non-terminal residue" evidence="2">
    <location>
        <position position="178"/>
    </location>
</feature>
<keyword evidence="1" id="KW-0732">Signal</keyword>
<proteinExistence type="predicted"/>
<dbReference type="EMBL" id="CASHTH010003994">
    <property type="protein sequence ID" value="CAI8052186.1"/>
    <property type="molecule type" value="Genomic_DNA"/>
</dbReference>
<name>A0AA35TR30_GEOBA</name>
<feature type="signal peptide" evidence="1">
    <location>
        <begin position="1"/>
        <end position="20"/>
    </location>
</feature>
<evidence type="ECO:0000313" key="2">
    <source>
        <dbReference type="EMBL" id="CAI8052186.1"/>
    </source>
</evidence>
<organism evidence="2 3">
    <name type="scientific">Geodia barretti</name>
    <name type="common">Barrett's horny sponge</name>
    <dbReference type="NCBI Taxonomy" id="519541"/>
    <lineage>
        <taxon>Eukaryota</taxon>
        <taxon>Metazoa</taxon>
        <taxon>Porifera</taxon>
        <taxon>Demospongiae</taxon>
        <taxon>Heteroscleromorpha</taxon>
        <taxon>Tetractinellida</taxon>
        <taxon>Astrophorina</taxon>
        <taxon>Geodiidae</taxon>
        <taxon>Geodia</taxon>
    </lineage>
</organism>
<evidence type="ECO:0000256" key="1">
    <source>
        <dbReference type="SAM" id="SignalP"/>
    </source>
</evidence>
<sequence>MYNRVSILFALCWCFIFISSWENRIQVKLFMKCGEDTKNISGPISVTDISKFTGDTNEDSVVSGPVCQPNITVTGVGENELYWQFEGTNIPRATTGEGDRSGWIAVIYTDKKKPNLALQRFHNKQAKEGIFTCFYVPDRGRNVSVSVGIYFPISSVSGAIEVMSGREGTFRVRCTSTG</sequence>
<keyword evidence="3" id="KW-1185">Reference proteome</keyword>
<reference evidence="2" key="1">
    <citation type="submission" date="2023-03" db="EMBL/GenBank/DDBJ databases">
        <authorList>
            <person name="Steffen K."/>
            <person name="Cardenas P."/>
        </authorList>
    </citation>
    <scope>NUCLEOTIDE SEQUENCE</scope>
</reference>
<dbReference type="AlphaFoldDB" id="A0AA35TR30"/>
<evidence type="ECO:0000313" key="3">
    <source>
        <dbReference type="Proteomes" id="UP001174909"/>
    </source>
</evidence>
<comment type="caution">
    <text evidence="2">The sequence shown here is derived from an EMBL/GenBank/DDBJ whole genome shotgun (WGS) entry which is preliminary data.</text>
</comment>